<dbReference type="GO" id="GO:0016747">
    <property type="term" value="F:acyltransferase activity, transferring groups other than amino-acyl groups"/>
    <property type="evidence" value="ECO:0007669"/>
    <property type="project" value="InterPro"/>
</dbReference>
<dbReference type="InterPro" id="IPR041496">
    <property type="entry name" value="YitH/HolE_GNAT"/>
</dbReference>
<evidence type="ECO:0000313" key="3">
    <source>
        <dbReference type="Proteomes" id="UP000599578"/>
    </source>
</evidence>
<accession>A0A918DWE3</accession>
<dbReference type="Pfam" id="PF00583">
    <property type="entry name" value="Acetyltransf_1"/>
    <property type="match status" value="1"/>
</dbReference>
<keyword evidence="3" id="KW-1185">Reference proteome</keyword>
<dbReference type="PROSITE" id="PS51186">
    <property type="entry name" value="GNAT"/>
    <property type="match status" value="2"/>
</dbReference>
<dbReference type="InterPro" id="IPR016181">
    <property type="entry name" value="Acyl_CoA_acyltransferase"/>
</dbReference>
<proteinExistence type="predicted"/>
<sequence length="273" mass="29938">MSRPDVDMAIDWAAREGWNPGLQDADCYLQADPRGFLLGLLDGEPVASISVMRYSDGFGFLGFYIVRPEYRGRGYGIRIWDAGLRYLKGCNVGLDGVVAQQDNYRKSGFALAYRNIRYQGVGGCPAPADPGITDLSALPFARLAKYDRPFFAAQRSAFLRCWIRQPGCHALGLIDRGELAGYGVIRPCRSGYKIGPLFADSPAQAQLLFQALASRVGPTDSIYLDTPEVNREAVALAGRHGMQVSFETARMYTGDSPELPLERTFGVTSFEVG</sequence>
<dbReference type="Gene3D" id="3.40.630.90">
    <property type="match status" value="1"/>
</dbReference>
<dbReference type="EMBL" id="BMLT01000009">
    <property type="protein sequence ID" value="GGO85508.1"/>
    <property type="molecule type" value="Genomic_DNA"/>
</dbReference>
<dbReference type="Gene3D" id="3.40.630.30">
    <property type="match status" value="1"/>
</dbReference>
<feature type="domain" description="N-acetyltransferase" evidence="1">
    <location>
        <begin position="1"/>
        <end position="127"/>
    </location>
</feature>
<protein>
    <submittedName>
        <fullName evidence="2">N-acetyltransferase GCN5</fullName>
    </submittedName>
</protein>
<name>A0A918DWE3_9GAMM</name>
<comment type="caution">
    <text evidence="2">The sequence shown here is derived from an EMBL/GenBank/DDBJ whole genome shotgun (WGS) entry which is preliminary data.</text>
</comment>
<dbReference type="PANTHER" id="PTHR47237:SF1">
    <property type="entry name" value="SLL0310 PROTEIN"/>
    <property type="match status" value="1"/>
</dbReference>
<dbReference type="PANTHER" id="PTHR47237">
    <property type="entry name" value="SLL0310 PROTEIN"/>
    <property type="match status" value="1"/>
</dbReference>
<evidence type="ECO:0000259" key="1">
    <source>
        <dbReference type="PROSITE" id="PS51186"/>
    </source>
</evidence>
<dbReference type="CDD" id="cd04301">
    <property type="entry name" value="NAT_SF"/>
    <property type="match status" value="1"/>
</dbReference>
<dbReference type="InterPro" id="IPR052729">
    <property type="entry name" value="Acyl/Acetyltrans_Enzymes"/>
</dbReference>
<reference evidence="2 3" key="1">
    <citation type="journal article" date="2014" name="Int. J. Syst. Evol. Microbiol.">
        <title>Complete genome sequence of Corynebacterium casei LMG S-19264T (=DSM 44701T), isolated from a smear-ripened cheese.</title>
        <authorList>
            <consortium name="US DOE Joint Genome Institute (JGI-PGF)"/>
            <person name="Walter F."/>
            <person name="Albersmeier A."/>
            <person name="Kalinowski J."/>
            <person name="Ruckert C."/>
        </authorList>
    </citation>
    <scope>NUCLEOTIDE SEQUENCE [LARGE SCALE GENOMIC DNA]</scope>
    <source>
        <strain evidence="2 3">CGMCC 1.7286</strain>
    </source>
</reference>
<gene>
    <name evidence="2" type="ORF">GCM10011348_34210</name>
</gene>
<dbReference type="Pfam" id="PF18014">
    <property type="entry name" value="Acetyltransf_18"/>
    <property type="match status" value="1"/>
</dbReference>
<feature type="domain" description="N-acetyltransferase" evidence="1">
    <location>
        <begin position="130"/>
        <end position="266"/>
    </location>
</feature>
<dbReference type="SUPFAM" id="SSF55729">
    <property type="entry name" value="Acyl-CoA N-acyltransferases (Nat)"/>
    <property type="match status" value="1"/>
</dbReference>
<dbReference type="AlphaFoldDB" id="A0A918DWE3"/>
<dbReference type="InterPro" id="IPR000182">
    <property type="entry name" value="GNAT_dom"/>
</dbReference>
<dbReference type="Proteomes" id="UP000599578">
    <property type="component" value="Unassembled WGS sequence"/>
</dbReference>
<evidence type="ECO:0000313" key="2">
    <source>
        <dbReference type="EMBL" id="GGO85508.1"/>
    </source>
</evidence>
<organism evidence="2 3">
    <name type="scientific">Marinobacterium nitratireducens</name>
    <dbReference type="NCBI Taxonomy" id="518897"/>
    <lineage>
        <taxon>Bacteria</taxon>
        <taxon>Pseudomonadati</taxon>
        <taxon>Pseudomonadota</taxon>
        <taxon>Gammaproteobacteria</taxon>
        <taxon>Oceanospirillales</taxon>
        <taxon>Oceanospirillaceae</taxon>
        <taxon>Marinobacterium</taxon>
    </lineage>
</organism>